<evidence type="ECO:0000313" key="2">
    <source>
        <dbReference type="EMBL" id="HFI91951.1"/>
    </source>
</evidence>
<dbReference type="InterPro" id="IPR011051">
    <property type="entry name" value="RmlC_Cupin_sf"/>
</dbReference>
<name>A0A7V3E7J6_9BACT</name>
<dbReference type="PANTHER" id="PTHR37694:SF1">
    <property type="entry name" value="SLR8022 PROTEIN"/>
    <property type="match status" value="1"/>
</dbReference>
<gene>
    <name evidence="2" type="ORF">ENS31_10570</name>
</gene>
<dbReference type="InterPro" id="IPR013096">
    <property type="entry name" value="Cupin_2"/>
</dbReference>
<comment type="caution">
    <text evidence="2">The sequence shown here is derived from an EMBL/GenBank/DDBJ whole genome shotgun (WGS) entry which is preliminary data.</text>
</comment>
<dbReference type="Pfam" id="PF07883">
    <property type="entry name" value="Cupin_2"/>
    <property type="match status" value="1"/>
</dbReference>
<feature type="domain" description="Cupin type-2" evidence="1">
    <location>
        <begin position="35"/>
        <end position="99"/>
    </location>
</feature>
<dbReference type="AlphaFoldDB" id="A0A7V3E7J6"/>
<accession>A0A7V3E7J6</accession>
<proteinExistence type="predicted"/>
<evidence type="ECO:0000259" key="1">
    <source>
        <dbReference type="Pfam" id="PF07883"/>
    </source>
</evidence>
<dbReference type="EMBL" id="DSUJ01000008">
    <property type="protein sequence ID" value="HFI91951.1"/>
    <property type="molecule type" value="Genomic_DNA"/>
</dbReference>
<dbReference type="PANTHER" id="PTHR37694">
    <property type="entry name" value="SLR8022 PROTEIN"/>
    <property type="match status" value="1"/>
</dbReference>
<protein>
    <submittedName>
        <fullName evidence="2">Cupin domain-containing protein</fullName>
    </submittedName>
</protein>
<organism evidence="2">
    <name type="scientific">Ignavibacterium album</name>
    <dbReference type="NCBI Taxonomy" id="591197"/>
    <lineage>
        <taxon>Bacteria</taxon>
        <taxon>Pseudomonadati</taxon>
        <taxon>Ignavibacteriota</taxon>
        <taxon>Ignavibacteria</taxon>
        <taxon>Ignavibacteriales</taxon>
        <taxon>Ignavibacteriaceae</taxon>
        <taxon>Ignavibacterium</taxon>
    </lineage>
</organism>
<reference evidence="2" key="1">
    <citation type="journal article" date="2020" name="mSystems">
        <title>Genome- and Community-Level Interaction Insights into Carbon Utilization and Element Cycling Functions of Hydrothermarchaeota in Hydrothermal Sediment.</title>
        <authorList>
            <person name="Zhou Z."/>
            <person name="Liu Y."/>
            <person name="Xu W."/>
            <person name="Pan J."/>
            <person name="Luo Z.H."/>
            <person name="Li M."/>
        </authorList>
    </citation>
    <scope>NUCLEOTIDE SEQUENCE [LARGE SCALE GENOMIC DNA]</scope>
    <source>
        <strain evidence="2">SpSt-479</strain>
    </source>
</reference>
<dbReference type="CDD" id="cd02230">
    <property type="entry name" value="cupin_HP0902-like"/>
    <property type="match status" value="1"/>
</dbReference>
<dbReference type="SUPFAM" id="SSF51182">
    <property type="entry name" value="RmlC-like cupins"/>
    <property type="match status" value="1"/>
</dbReference>
<dbReference type="Gene3D" id="2.60.120.10">
    <property type="entry name" value="Jelly Rolls"/>
    <property type="match status" value="1"/>
</dbReference>
<sequence length="102" mass="11295">MEILKEKLIDAIKIQDKSIVSRQIIKKPNGNITLFAFDKDESLTEHTSPYEALVQIVKGRMTITIGGKPFQVGEGEIILLPPDIPHGLVALEATVMLLTMIK</sequence>
<dbReference type="RefSeq" id="WP_304146778.1">
    <property type="nucleotide sequence ID" value="NZ_JAOAIE010000096.1"/>
</dbReference>
<dbReference type="InterPro" id="IPR014710">
    <property type="entry name" value="RmlC-like_jellyroll"/>
</dbReference>